<evidence type="ECO:0000313" key="1">
    <source>
        <dbReference type="EMBL" id="GAI86052.1"/>
    </source>
</evidence>
<dbReference type="EMBL" id="BARW01009956">
    <property type="protein sequence ID" value="GAI86052.1"/>
    <property type="molecule type" value="Genomic_DNA"/>
</dbReference>
<proteinExistence type="predicted"/>
<comment type="caution">
    <text evidence="1">The sequence shown here is derived from an EMBL/GenBank/DDBJ whole genome shotgun (WGS) entry which is preliminary data.</text>
</comment>
<protein>
    <submittedName>
        <fullName evidence="1">Uncharacterized protein</fullName>
    </submittedName>
</protein>
<name>X1RZ60_9ZZZZ</name>
<reference evidence="1" key="1">
    <citation type="journal article" date="2014" name="Front. Microbiol.">
        <title>High frequency of phylogenetically diverse reductive dehalogenase-homologous genes in deep subseafloor sedimentary metagenomes.</title>
        <authorList>
            <person name="Kawai M."/>
            <person name="Futagami T."/>
            <person name="Toyoda A."/>
            <person name="Takaki Y."/>
            <person name="Nishi S."/>
            <person name="Hori S."/>
            <person name="Arai W."/>
            <person name="Tsubouchi T."/>
            <person name="Morono Y."/>
            <person name="Uchiyama I."/>
            <person name="Ito T."/>
            <person name="Fujiyama A."/>
            <person name="Inagaki F."/>
            <person name="Takami H."/>
        </authorList>
    </citation>
    <scope>NUCLEOTIDE SEQUENCE</scope>
    <source>
        <strain evidence="1">Expedition CK06-06</strain>
    </source>
</reference>
<organism evidence="1">
    <name type="scientific">marine sediment metagenome</name>
    <dbReference type="NCBI Taxonomy" id="412755"/>
    <lineage>
        <taxon>unclassified sequences</taxon>
        <taxon>metagenomes</taxon>
        <taxon>ecological metagenomes</taxon>
    </lineage>
</organism>
<accession>X1RZ60</accession>
<sequence length="97" mass="11381">MTTFTCAHKALWNVKEKINAYQYVQNEPGKVLLNIDVRNKFSISDIDSVKRTFLDFYPRFDIEIKFVGHIPRTKSGKFRFLIQKLPIELGDFAQRKG</sequence>
<gene>
    <name evidence="1" type="ORF">S12H4_19802</name>
</gene>
<dbReference type="AlphaFoldDB" id="X1RZ60"/>